<dbReference type="Gene3D" id="3.40.1050.10">
    <property type="entry name" value="Carbonic anhydrase"/>
    <property type="match status" value="1"/>
</dbReference>
<dbReference type="AlphaFoldDB" id="A0A381SFQ4"/>
<comment type="cofactor">
    <cofactor evidence="1">
        <name>Zn(2+)</name>
        <dbReference type="ChEBI" id="CHEBI:29105"/>
    </cofactor>
</comment>
<gene>
    <name evidence="8" type="ORF">METZ01_LOCUS55173</name>
</gene>
<dbReference type="SUPFAM" id="SSF53056">
    <property type="entry name" value="beta-carbonic anhydrase, cab"/>
    <property type="match status" value="1"/>
</dbReference>
<dbReference type="GO" id="GO:0015976">
    <property type="term" value="P:carbon utilization"/>
    <property type="evidence" value="ECO:0007669"/>
    <property type="project" value="InterPro"/>
</dbReference>
<evidence type="ECO:0000256" key="2">
    <source>
        <dbReference type="ARBA" id="ARBA00006217"/>
    </source>
</evidence>
<name>A0A381SFQ4_9ZZZZ</name>
<protein>
    <recommendedName>
        <fullName evidence="3">carbonic anhydrase</fullName>
        <ecNumber evidence="3">4.2.1.1</ecNumber>
    </recommendedName>
</protein>
<reference evidence="8" key="1">
    <citation type="submission" date="2018-05" db="EMBL/GenBank/DDBJ databases">
        <authorList>
            <person name="Lanie J.A."/>
            <person name="Ng W.-L."/>
            <person name="Kazmierczak K.M."/>
            <person name="Andrzejewski T.M."/>
            <person name="Davidsen T.M."/>
            <person name="Wayne K.J."/>
            <person name="Tettelin H."/>
            <person name="Glass J.I."/>
            <person name="Rusch D."/>
            <person name="Podicherti R."/>
            <person name="Tsui H.-C.T."/>
            <person name="Winkler M.E."/>
        </authorList>
    </citation>
    <scope>NUCLEOTIDE SEQUENCE</scope>
</reference>
<sequence>MQISAMSKDHEIETLFENNRRWIAEVTREDPDFFDRTASQQTPKYLWIGCSDSRVIPNQITGLPPGQLVVHRNIANVINETDLNCMSVIDFAVRVLQVRHVIVCGHYGCAGVHAAMDEVTEYPLNDWLEGVRELWNDNKDDLLEDSLQTAQDRMTELNVRRQMLSLCRIRSVEDAWHNRKSLRIHGWIYGLKDGLLQSPYPEIGSISQRTRAESESTAL</sequence>
<evidence type="ECO:0000256" key="5">
    <source>
        <dbReference type="ARBA" id="ARBA00022833"/>
    </source>
</evidence>
<dbReference type="SMART" id="SM00947">
    <property type="entry name" value="Pro_CA"/>
    <property type="match status" value="1"/>
</dbReference>
<evidence type="ECO:0000256" key="1">
    <source>
        <dbReference type="ARBA" id="ARBA00001947"/>
    </source>
</evidence>
<dbReference type="PROSITE" id="PS00704">
    <property type="entry name" value="PROK_CO2_ANHYDRASE_1"/>
    <property type="match status" value="1"/>
</dbReference>
<organism evidence="8">
    <name type="scientific">marine metagenome</name>
    <dbReference type="NCBI Taxonomy" id="408172"/>
    <lineage>
        <taxon>unclassified sequences</taxon>
        <taxon>metagenomes</taxon>
        <taxon>ecological metagenomes</taxon>
    </lineage>
</organism>
<dbReference type="InterPro" id="IPR001765">
    <property type="entry name" value="Carbonic_anhydrase"/>
</dbReference>
<comment type="similarity">
    <text evidence="2">Belongs to the beta-class carbonic anhydrase family.</text>
</comment>
<dbReference type="EMBL" id="UINC01002993">
    <property type="protein sequence ID" value="SVA02319.1"/>
    <property type="molecule type" value="Genomic_DNA"/>
</dbReference>
<keyword evidence="5" id="KW-0862">Zinc</keyword>
<dbReference type="InterPro" id="IPR036874">
    <property type="entry name" value="Carbonic_anhydrase_sf"/>
</dbReference>
<dbReference type="PANTHER" id="PTHR11002">
    <property type="entry name" value="CARBONIC ANHYDRASE"/>
    <property type="match status" value="1"/>
</dbReference>
<dbReference type="Pfam" id="PF00484">
    <property type="entry name" value="Pro_CA"/>
    <property type="match status" value="1"/>
</dbReference>
<keyword evidence="6" id="KW-0456">Lyase</keyword>
<accession>A0A381SFQ4</accession>
<dbReference type="PANTHER" id="PTHR11002:SF76">
    <property type="entry name" value="CARBONIC ANHYDRASE"/>
    <property type="match status" value="1"/>
</dbReference>
<evidence type="ECO:0000256" key="7">
    <source>
        <dbReference type="ARBA" id="ARBA00048348"/>
    </source>
</evidence>
<keyword evidence="4" id="KW-0479">Metal-binding</keyword>
<evidence type="ECO:0000313" key="8">
    <source>
        <dbReference type="EMBL" id="SVA02319.1"/>
    </source>
</evidence>
<proteinExistence type="inferred from homology"/>
<comment type="catalytic activity">
    <reaction evidence="7">
        <text>hydrogencarbonate + H(+) = CO2 + H2O</text>
        <dbReference type="Rhea" id="RHEA:10748"/>
        <dbReference type="ChEBI" id="CHEBI:15377"/>
        <dbReference type="ChEBI" id="CHEBI:15378"/>
        <dbReference type="ChEBI" id="CHEBI:16526"/>
        <dbReference type="ChEBI" id="CHEBI:17544"/>
        <dbReference type="EC" id="4.2.1.1"/>
    </reaction>
</comment>
<dbReference type="EC" id="4.2.1.1" evidence="3"/>
<evidence type="ECO:0000256" key="3">
    <source>
        <dbReference type="ARBA" id="ARBA00012925"/>
    </source>
</evidence>
<dbReference type="GO" id="GO:0004089">
    <property type="term" value="F:carbonate dehydratase activity"/>
    <property type="evidence" value="ECO:0007669"/>
    <property type="project" value="UniProtKB-EC"/>
</dbReference>
<evidence type="ECO:0000256" key="4">
    <source>
        <dbReference type="ARBA" id="ARBA00022723"/>
    </source>
</evidence>
<dbReference type="InterPro" id="IPR015892">
    <property type="entry name" value="Carbonic_anhydrase_CS"/>
</dbReference>
<evidence type="ECO:0000256" key="6">
    <source>
        <dbReference type="ARBA" id="ARBA00023239"/>
    </source>
</evidence>
<dbReference type="GO" id="GO:0008270">
    <property type="term" value="F:zinc ion binding"/>
    <property type="evidence" value="ECO:0007669"/>
    <property type="project" value="InterPro"/>
</dbReference>
<dbReference type="CDD" id="cd00883">
    <property type="entry name" value="beta_CA_cladeA"/>
    <property type="match status" value="1"/>
</dbReference>